<dbReference type="Gene3D" id="3.30.1490.480">
    <property type="entry name" value="Endolytic murein transglycosylase"/>
    <property type="match status" value="1"/>
</dbReference>
<evidence type="ECO:0000313" key="2">
    <source>
        <dbReference type="EMBL" id="MBB3109421.1"/>
    </source>
</evidence>
<reference evidence="2 3" key="1">
    <citation type="submission" date="2020-08" db="EMBL/GenBank/DDBJ databases">
        <title>Genomic Encyclopedia of Type Strains, Phase III (KMG-III): the genomes of soil and plant-associated and newly described type strains.</title>
        <authorList>
            <person name="Whitman W."/>
        </authorList>
    </citation>
    <scope>NUCLEOTIDE SEQUENCE [LARGE SCALE GENOMIC DNA]</scope>
    <source>
        <strain evidence="2 3">CECT 5862</strain>
    </source>
</reference>
<comment type="caution">
    <text evidence="2">The sequence shown here is derived from an EMBL/GenBank/DDBJ whole genome shotgun (WGS) entry which is preliminary data.</text>
</comment>
<protein>
    <submittedName>
        <fullName evidence="2">Uncharacterized protein</fullName>
    </submittedName>
</protein>
<dbReference type="AlphaFoldDB" id="A0A7W5FLQ9"/>
<accession>A0A7W5FLQ9</accession>
<dbReference type="Proteomes" id="UP000570361">
    <property type="component" value="Unassembled WGS sequence"/>
</dbReference>
<proteinExistence type="predicted"/>
<feature type="compositionally biased region" description="Polar residues" evidence="1">
    <location>
        <begin position="74"/>
        <end position="95"/>
    </location>
</feature>
<evidence type="ECO:0000313" key="3">
    <source>
        <dbReference type="Proteomes" id="UP000570361"/>
    </source>
</evidence>
<dbReference type="EMBL" id="JACHXK010000002">
    <property type="protein sequence ID" value="MBB3109421.1"/>
    <property type="molecule type" value="Genomic_DNA"/>
</dbReference>
<feature type="compositionally biased region" description="Low complexity" evidence="1">
    <location>
        <begin position="96"/>
        <end position="133"/>
    </location>
</feature>
<dbReference type="RefSeq" id="WP_183598450.1">
    <property type="nucleotide sequence ID" value="NZ_JACHXK010000002.1"/>
</dbReference>
<organism evidence="2 3">
    <name type="scientific">Paenibacillus phyllosphaerae</name>
    <dbReference type="NCBI Taxonomy" id="274593"/>
    <lineage>
        <taxon>Bacteria</taxon>
        <taxon>Bacillati</taxon>
        <taxon>Bacillota</taxon>
        <taxon>Bacilli</taxon>
        <taxon>Bacillales</taxon>
        <taxon>Paenibacillaceae</taxon>
        <taxon>Paenibacillus</taxon>
    </lineage>
</organism>
<feature type="region of interest" description="Disordered" evidence="1">
    <location>
        <begin position="62"/>
        <end position="133"/>
    </location>
</feature>
<name>A0A7W5FLQ9_9BACL</name>
<gene>
    <name evidence="2" type="ORF">FHS18_001473</name>
</gene>
<evidence type="ECO:0000256" key="1">
    <source>
        <dbReference type="SAM" id="MobiDB-lite"/>
    </source>
</evidence>
<sequence length="235" mass="24434">MNKRTFMLGFGTGIIVGAALLQLFLIGQGAGLTTPLNDEGATYTQEELDQRIVEERAKFEAELTKGQTEGAAGTTKTAQPTGNANTATQPSTGQNAAKQPATGQATTTKQPAAGQTATTKQPTAGTAAGTTGTVQTSEEVIGIGANGRLILRILPGKALQDVANLLYDNKVIADKKTFIAQMRGKTIRAGYFGFAGKLTLKQVLNVLTSKPIPQKQALEEIAARKANTAAAQTSS</sequence>
<keyword evidence="3" id="KW-1185">Reference proteome</keyword>